<dbReference type="GO" id="GO:0022857">
    <property type="term" value="F:transmembrane transporter activity"/>
    <property type="evidence" value="ECO:0007669"/>
    <property type="project" value="InterPro"/>
</dbReference>
<sequence>MTLTQRQPSPRPASLSIEEYDLSDHISEADTPSVKTHPTVPSRTPVPYLKLFPLLVQRWSEGMTYAVIFPYINEMVHSMGVEEKQVGVWSAIAESAMMATESVSAPFYGPLADRYGRRPVLIGLEILWGVFGLLFGFSRTVWTVIIFRMCLGMLAGCGVISRTMVGELCDKTNRIQGFAVFSPAFTIGMTTAQVSRLPRGFLAKPVPRLLPESWTLLVNLPYLLPAIASALSAVIAAWLSILLLPETLDRVKYNESQQTKRETGGGSNMMGLIKHKLFQKVLTLYSLQNAIMFSFEAVFPLFGFTSKELGGLGLSTQELGIILGCSAGLSIFMIIFVFPPLHAILPGNRCLLVCLACYPLSTLFFPLMWYLSYTYQGPGMPTTLWIVMSVHMILRRAGDFTSTLLDTITLDAIPGPEYLASANSLGFSMSAVGRATGPFIVSYFFALSTRFPPPQYPIGGQIVWIVLVLLCVPALGLAWVVGNADTSAEGHDGEGSRREEEEMGLMGGEMERTGV</sequence>
<keyword evidence="5 7" id="KW-0472">Membrane</keyword>
<dbReference type="PANTHER" id="PTHR23504">
    <property type="entry name" value="MAJOR FACILITATOR SUPERFAMILY DOMAIN-CONTAINING PROTEIN 10"/>
    <property type="match status" value="1"/>
</dbReference>
<evidence type="ECO:0000256" key="5">
    <source>
        <dbReference type="ARBA" id="ARBA00023136"/>
    </source>
</evidence>
<dbReference type="Proteomes" id="UP000094819">
    <property type="component" value="Unassembled WGS sequence"/>
</dbReference>
<name>A0A1E3IJF2_9TREE</name>
<feature type="transmembrane region" description="Helical" evidence="7">
    <location>
        <begin position="425"/>
        <end position="446"/>
    </location>
</feature>
<feature type="transmembrane region" description="Helical" evidence="7">
    <location>
        <begin position="222"/>
        <end position="244"/>
    </location>
</feature>
<accession>A0A1E3IJF2</accession>
<feature type="transmembrane region" description="Helical" evidence="7">
    <location>
        <begin position="350"/>
        <end position="371"/>
    </location>
</feature>
<dbReference type="GeneID" id="30196057"/>
<evidence type="ECO:0000256" key="7">
    <source>
        <dbReference type="SAM" id="Phobius"/>
    </source>
</evidence>
<feature type="compositionally biased region" description="Basic and acidic residues" evidence="6">
    <location>
        <begin position="488"/>
        <end position="500"/>
    </location>
</feature>
<feature type="transmembrane region" description="Helical" evidence="7">
    <location>
        <begin position="319"/>
        <end position="338"/>
    </location>
</feature>
<feature type="transmembrane region" description="Helical" evidence="7">
    <location>
        <begin position="277"/>
        <end position="299"/>
    </location>
</feature>
<feature type="transmembrane region" description="Helical" evidence="7">
    <location>
        <begin position="458"/>
        <end position="481"/>
    </location>
</feature>
<dbReference type="Gene3D" id="1.20.1250.20">
    <property type="entry name" value="MFS general substrate transporter like domains"/>
    <property type="match status" value="1"/>
</dbReference>
<feature type="domain" description="Major facilitator superfamily (MFS) profile" evidence="8">
    <location>
        <begin position="50"/>
        <end position="486"/>
    </location>
</feature>
<keyword evidence="4 7" id="KW-1133">Transmembrane helix</keyword>
<evidence type="ECO:0000256" key="1">
    <source>
        <dbReference type="ARBA" id="ARBA00004141"/>
    </source>
</evidence>
<feature type="transmembrane region" description="Helical" evidence="7">
    <location>
        <begin position="144"/>
        <end position="165"/>
    </location>
</feature>
<proteinExistence type="predicted"/>
<feature type="transmembrane region" description="Helical" evidence="7">
    <location>
        <begin position="120"/>
        <end position="138"/>
    </location>
</feature>
<dbReference type="Pfam" id="PF07690">
    <property type="entry name" value="MFS_1"/>
    <property type="match status" value="1"/>
</dbReference>
<feature type="region of interest" description="Disordered" evidence="6">
    <location>
        <begin position="487"/>
        <end position="515"/>
    </location>
</feature>
<protein>
    <recommendedName>
        <fullName evidence="8">Major facilitator superfamily (MFS) profile domain-containing protein</fullName>
    </recommendedName>
</protein>
<dbReference type="AlphaFoldDB" id="A0A1E3IJF2"/>
<evidence type="ECO:0000256" key="2">
    <source>
        <dbReference type="ARBA" id="ARBA00022448"/>
    </source>
</evidence>
<keyword evidence="2" id="KW-0813">Transport</keyword>
<dbReference type="RefSeq" id="XP_019029154.1">
    <property type="nucleotide sequence ID" value="XM_019178877.1"/>
</dbReference>
<dbReference type="InterPro" id="IPR011701">
    <property type="entry name" value="MFS"/>
</dbReference>
<dbReference type="PROSITE" id="PS50850">
    <property type="entry name" value="MFS"/>
    <property type="match status" value="1"/>
</dbReference>
<comment type="subcellular location">
    <subcellularLocation>
        <location evidence="1">Membrane</location>
        <topology evidence="1">Multi-pass membrane protein</topology>
    </subcellularLocation>
</comment>
<organism evidence="9 10">
    <name type="scientific">Cryptococcus wingfieldii CBS 7118</name>
    <dbReference type="NCBI Taxonomy" id="1295528"/>
    <lineage>
        <taxon>Eukaryota</taxon>
        <taxon>Fungi</taxon>
        <taxon>Dikarya</taxon>
        <taxon>Basidiomycota</taxon>
        <taxon>Agaricomycotina</taxon>
        <taxon>Tremellomycetes</taxon>
        <taxon>Tremellales</taxon>
        <taxon>Cryptococcaceae</taxon>
        <taxon>Cryptococcus</taxon>
    </lineage>
</organism>
<comment type="caution">
    <text evidence="9">The sequence shown here is derived from an EMBL/GenBank/DDBJ whole genome shotgun (WGS) entry which is preliminary data.</text>
</comment>
<reference evidence="9 10" key="1">
    <citation type="submission" date="2016-06" db="EMBL/GenBank/DDBJ databases">
        <title>Evolution of pathogenesis and genome organization in the Tremellales.</title>
        <authorList>
            <person name="Cuomo C."/>
            <person name="Litvintseva A."/>
            <person name="Heitman J."/>
            <person name="Chen Y."/>
            <person name="Sun S."/>
            <person name="Springer D."/>
            <person name="Dromer F."/>
            <person name="Young S."/>
            <person name="Zeng Q."/>
            <person name="Chapman S."/>
            <person name="Gujja S."/>
            <person name="Saif S."/>
            <person name="Birren B."/>
        </authorList>
    </citation>
    <scope>NUCLEOTIDE SEQUENCE [LARGE SCALE GENOMIC DNA]</scope>
    <source>
        <strain evidence="9 10">CBS 7118</strain>
    </source>
</reference>
<dbReference type="GO" id="GO:0016020">
    <property type="term" value="C:membrane"/>
    <property type="evidence" value="ECO:0007669"/>
    <property type="project" value="UniProtKB-SubCell"/>
</dbReference>
<evidence type="ECO:0000259" key="8">
    <source>
        <dbReference type="PROSITE" id="PS50850"/>
    </source>
</evidence>
<keyword evidence="3 7" id="KW-0812">Transmembrane</keyword>
<gene>
    <name evidence="9" type="ORF">L198_06846</name>
</gene>
<dbReference type="SUPFAM" id="SSF103473">
    <property type="entry name" value="MFS general substrate transporter"/>
    <property type="match status" value="1"/>
</dbReference>
<evidence type="ECO:0000256" key="3">
    <source>
        <dbReference type="ARBA" id="ARBA00022692"/>
    </source>
</evidence>
<dbReference type="InterPro" id="IPR020846">
    <property type="entry name" value="MFS_dom"/>
</dbReference>
<evidence type="ECO:0000313" key="9">
    <source>
        <dbReference type="EMBL" id="ODN88086.1"/>
    </source>
</evidence>
<dbReference type="PANTHER" id="PTHR23504:SF15">
    <property type="entry name" value="MAJOR FACILITATOR SUPERFAMILY (MFS) PROFILE DOMAIN-CONTAINING PROTEIN"/>
    <property type="match status" value="1"/>
</dbReference>
<evidence type="ECO:0000256" key="6">
    <source>
        <dbReference type="SAM" id="MobiDB-lite"/>
    </source>
</evidence>
<evidence type="ECO:0000313" key="10">
    <source>
        <dbReference type="Proteomes" id="UP000094819"/>
    </source>
</evidence>
<evidence type="ECO:0000256" key="4">
    <source>
        <dbReference type="ARBA" id="ARBA00022989"/>
    </source>
</evidence>
<dbReference type="OrthoDB" id="419616at2759"/>
<dbReference type="EMBL" id="AWGH01000026">
    <property type="protein sequence ID" value="ODN88086.1"/>
    <property type="molecule type" value="Genomic_DNA"/>
</dbReference>
<keyword evidence="10" id="KW-1185">Reference proteome</keyword>
<dbReference type="InterPro" id="IPR036259">
    <property type="entry name" value="MFS_trans_sf"/>
</dbReference>